<reference evidence="3" key="1">
    <citation type="submission" date="2017-10" db="EMBL/GenBank/DDBJ databases">
        <title>Rapid genome shrinkage in a self-fertile nematode reveals novel sperm competition proteins.</title>
        <authorList>
            <person name="Yin D."/>
            <person name="Schwarz E.M."/>
            <person name="Thomas C.G."/>
            <person name="Felde R.L."/>
            <person name="Korf I.F."/>
            <person name="Cutter A.D."/>
            <person name="Schartner C.M."/>
            <person name="Ralston E.J."/>
            <person name="Meyer B.J."/>
            <person name="Haag E.S."/>
        </authorList>
    </citation>
    <scope>NUCLEOTIDE SEQUENCE [LARGE SCALE GENOMIC DNA]</scope>
    <source>
        <strain evidence="3">JU1422</strain>
    </source>
</reference>
<dbReference type="EMBL" id="PDUG01000007">
    <property type="protein sequence ID" value="PIC14765.1"/>
    <property type="molecule type" value="Genomic_DNA"/>
</dbReference>
<dbReference type="GO" id="GO:0045087">
    <property type="term" value="P:innate immune response"/>
    <property type="evidence" value="ECO:0007669"/>
    <property type="project" value="TreeGrafter"/>
</dbReference>
<gene>
    <name evidence="2" type="ORF">B9Z55_026956</name>
</gene>
<dbReference type="Pfam" id="PF17906">
    <property type="entry name" value="HTH_48"/>
    <property type="match status" value="1"/>
</dbReference>
<evidence type="ECO:0000313" key="2">
    <source>
        <dbReference type="EMBL" id="PIC14765.1"/>
    </source>
</evidence>
<evidence type="ECO:0000259" key="1">
    <source>
        <dbReference type="PROSITE" id="PS50181"/>
    </source>
</evidence>
<keyword evidence="3" id="KW-1185">Reference proteome</keyword>
<dbReference type="AlphaFoldDB" id="A0A2G5SI30"/>
<dbReference type="InterPro" id="IPR001810">
    <property type="entry name" value="F-box_dom"/>
</dbReference>
<dbReference type="Pfam" id="PF01827">
    <property type="entry name" value="FTH"/>
    <property type="match status" value="1"/>
</dbReference>
<dbReference type="PANTHER" id="PTHR23015">
    <property type="entry name" value="UNCHARACTERIZED C.ELEGANS PROTEIN"/>
    <property type="match status" value="1"/>
</dbReference>
<dbReference type="InterPro" id="IPR002900">
    <property type="entry name" value="DUF38/FTH_CAE_spp"/>
</dbReference>
<name>A0A2G5SI30_9PELO</name>
<dbReference type="PROSITE" id="PS50181">
    <property type="entry name" value="FBOX"/>
    <property type="match status" value="1"/>
</dbReference>
<proteinExistence type="predicted"/>
<dbReference type="PANTHER" id="PTHR23015:SF4">
    <property type="entry name" value="DUF38 DOMAIN-CONTAINING PROTEIN-RELATED"/>
    <property type="match status" value="1"/>
</dbReference>
<comment type="caution">
    <text evidence="2">The sequence shown here is derived from an EMBL/GenBank/DDBJ whole genome shotgun (WGS) entry which is preliminary data.</text>
</comment>
<dbReference type="InterPro" id="IPR041426">
    <property type="entry name" value="Mos1_HTH"/>
</dbReference>
<dbReference type="CDD" id="cd22150">
    <property type="entry name" value="F-box_CeFBXA-like"/>
    <property type="match status" value="1"/>
</dbReference>
<sequence length="392" mass="45619">MGKIPELLKNNDHYLKTCILYEAGQKKSIFDSYRTFCDVVGQGVMEYQDFEFWYCRFSQGELDFDYDRSMDTALPKTLMDMPVKLMRKITDELNIFERSHLRSMNHALKDAIDSFPTVFKSIWITAYENKLSWKLNQREFECNPEENGSTFSRPKCLNTENESYSDRKKNTVTKKCEESYLKKGLEYLTPLFKIPNLQTNHLWFVSTIQTPELDDLLPVPFYTKSAYIHVSNFDKMVQLLSTLKAGNLEGFKISFDAPIGKEQLIARVFETDQFKQAQVVQIHCIVEFNVEDLMNFSHLKQFSCGLNTINAREILRIREIVSSFKDFEECEILYRRNGRSIRPVVEALGEDTPEGPVNRITHRYQIPKSDKTLEMTISGAGGEWLSIEIVKV</sequence>
<organism evidence="2 3">
    <name type="scientific">Caenorhabditis nigoni</name>
    <dbReference type="NCBI Taxonomy" id="1611254"/>
    <lineage>
        <taxon>Eukaryota</taxon>
        <taxon>Metazoa</taxon>
        <taxon>Ecdysozoa</taxon>
        <taxon>Nematoda</taxon>
        <taxon>Chromadorea</taxon>
        <taxon>Rhabditida</taxon>
        <taxon>Rhabditina</taxon>
        <taxon>Rhabditomorpha</taxon>
        <taxon>Rhabditoidea</taxon>
        <taxon>Rhabditidae</taxon>
        <taxon>Peloderinae</taxon>
        <taxon>Caenorhabditis</taxon>
    </lineage>
</organism>
<feature type="domain" description="F-box" evidence="1">
    <location>
        <begin position="75"/>
        <end position="122"/>
    </location>
</feature>
<protein>
    <recommendedName>
        <fullName evidence="1">F-box domain-containing protein</fullName>
    </recommendedName>
</protein>
<accession>A0A2G5SI30</accession>
<evidence type="ECO:0000313" key="3">
    <source>
        <dbReference type="Proteomes" id="UP000230233"/>
    </source>
</evidence>
<dbReference type="Proteomes" id="UP000230233">
    <property type="component" value="Unassembled WGS sequence"/>
</dbReference>
<dbReference type="InterPro" id="IPR040161">
    <property type="entry name" value="FB224"/>
</dbReference>